<keyword evidence="5" id="KW-0732">Signal</keyword>
<feature type="domain" description="Strictosidine synthase conserved region" evidence="6">
    <location>
        <begin position="123"/>
        <end position="169"/>
    </location>
</feature>
<dbReference type="Gene3D" id="2.120.10.30">
    <property type="entry name" value="TolB, C-terminal domain"/>
    <property type="match status" value="2"/>
</dbReference>
<keyword evidence="8" id="KW-1185">Reference proteome</keyword>
<evidence type="ECO:0000259" key="6">
    <source>
        <dbReference type="Pfam" id="PF03088"/>
    </source>
</evidence>
<feature type="chain" id="PRO_5044860175" description="Strictosidine synthase conserved region domain-containing protein" evidence="5">
    <location>
        <begin position="27"/>
        <end position="250"/>
    </location>
</feature>
<keyword evidence="4" id="KW-0325">Glycoprotein</keyword>
<evidence type="ECO:0000256" key="2">
    <source>
        <dbReference type="ARBA" id="ARBA00009191"/>
    </source>
</evidence>
<protein>
    <recommendedName>
        <fullName evidence="6">Strictosidine synthase conserved region domain-containing protein</fullName>
    </recommendedName>
</protein>
<evidence type="ECO:0000256" key="5">
    <source>
        <dbReference type="SAM" id="SignalP"/>
    </source>
</evidence>
<dbReference type="GO" id="GO:0005773">
    <property type="term" value="C:vacuole"/>
    <property type="evidence" value="ECO:0007669"/>
    <property type="project" value="UniProtKB-SubCell"/>
</dbReference>
<dbReference type="InterPro" id="IPR011042">
    <property type="entry name" value="6-blade_b-propeller_TolB-like"/>
</dbReference>
<dbReference type="PANTHER" id="PTHR10426:SF76">
    <property type="entry name" value="STRICTOSIDINE SYNTHASE CONSERVED REGION DOMAIN-CONTAINING PROTEIN"/>
    <property type="match status" value="1"/>
</dbReference>
<reference evidence="8" key="1">
    <citation type="submission" date="2024-06" db="EMBL/GenBank/DDBJ databases">
        <authorList>
            <person name="Ryan C."/>
        </authorList>
    </citation>
    <scope>NUCLEOTIDE SEQUENCE [LARGE SCALE GENOMIC DNA]</scope>
</reference>
<gene>
    <name evidence="7" type="ORF">URODEC1_LOCUS64959</name>
</gene>
<comment type="subcellular location">
    <subcellularLocation>
        <location evidence="1">Vacuole</location>
    </subcellularLocation>
</comment>
<evidence type="ECO:0000313" key="7">
    <source>
        <dbReference type="EMBL" id="CAL5000653.1"/>
    </source>
</evidence>
<dbReference type="Pfam" id="PF03088">
    <property type="entry name" value="Str_synth"/>
    <property type="match status" value="1"/>
</dbReference>
<proteinExistence type="inferred from homology"/>
<reference evidence="7 8" key="2">
    <citation type="submission" date="2024-10" db="EMBL/GenBank/DDBJ databases">
        <authorList>
            <person name="Ryan C."/>
        </authorList>
    </citation>
    <scope>NUCLEOTIDE SEQUENCE [LARGE SCALE GENOMIC DNA]</scope>
</reference>
<comment type="similarity">
    <text evidence="2">Belongs to the strictosidine synthase family.</text>
</comment>
<feature type="signal peptide" evidence="5">
    <location>
        <begin position="1"/>
        <end position="26"/>
    </location>
</feature>
<sequence>MKGFTSRLPLLATLLAVIILLPSAAAATVIDGSNTQRLESVAFDVHGAGPYVGVSDGRVLKYDGNGGWTTFAYSPSYTKNNCGEFSELPITRESSCAYMGLMRGGEAEVLATEADGKPMRFTNGVDIDQVTGNVYFTDSSTTYTRAQHEMVTKTRDSTGRVMKYDPRTRYPDNVRPDRKGGYWVALNREKFESPRSFDRHLLAVKIGADGKKLQEIKGPKNVRPSEVVERDDGKIYFGSIELSYVGIINT</sequence>
<dbReference type="EMBL" id="OZ075136">
    <property type="protein sequence ID" value="CAL5000653.1"/>
    <property type="molecule type" value="Genomic_DNA"/>
</dbReference>
<evidence type="ECO:0000256" key="4">
    <source>
        <dbReference type="ARBA" id="ARBA00023180"/>
    </source>
</evidence>
<organism evidence="7 8">
    <name type="scientific">Urochloa decumbens</name>
    <dbReference type="NCBI Taxonomy" id="240449"/>
    <lineage>
        <taxon>Eukaryota</taxon>
        <taxon>Viridiplantae</taxon>
        <taxon>Streptophyta</taxon>
        <taxon>Embryophyta</taxon>
        <taxon>Tracheophyta</taxon>
        <taxon>Spermatophyta</taxon>
        <taxon>Magnoliopsida</taxon>
        <taxon>Liliopsida</taxon>
        <taxon>Poales</taxon>
        <taxon>Poaceae</taxon>
        <taxon>PACMAD clade</taxon>
        <taxon>Panicoideae</taxon>
        <taxon>Panicodae</taxon>
        <taxon>Paniceae</taxon>
        <taxon>Melinidinae</taxon>
        <taxon>Urochloa</taxon>
    </lineage>
</organism>
<name>A0ABC9BHI3_9POAL</name>
<dbReference type="PANTHER" id="PTHR10426">
    <property type="entry name" value="STRICTOSIDINE SYNTHASE-RELATED"/>
    <property type="match status" value="1"/>
</dbReference>
<keyword evidence="3" id="KW-0926">Vacuole</keyword>
<evidence type="ECO:0000256" key="1">
    <source>
        <dbReference type="ARBA" id="ARBA00004116"/>
    </source>
</evidence>
<dbReference type="Proteomes" id="UP001497457">
    <property type="component" value="Chromosome 26rd"/>
</dbReference>
<evidence type="ECO:0000256" key="3">
    <source>
        <dbReference type="ARBA" id="ARBA00022554"/>
    </source>
</evidence>
<accession>A0ABC9BHI3</accession>
<dbReference type="AlphaFoldDB" id="A0ABC9BHI3"/>
<evidence type="ECO:0000313" key="8">
    <source>
        <dbReference type="Proteomes" id="UP001497457"/>
    </source>
</evidence>
<dbReference type="SUPFAM" id="SSF63829">
    <property type="entry name" value="Calcium-dependent phosphotriesterase"/>
    <property type="match status" value="1"/>
</dbReference>
<dbReference type="InterPro" id="IPR018119">
    <property type="entry name" value="Strictosidine_synth_cons-reg"/>
</dbReference>